<feature type="compositionally biased region" description="Basic residues" evidence="1">
    <location>
        <begin position="318"/>
        <end position="331"/>
    </location>
</feature>
<dbReference type="EMBL" id="CP120629">
    <property type="protein sequence ID" value="WEW59547.1"/>
    <property type="molecule type" value="Genomic_DNA"/>
</dbReference>
<feature type="region of interest" description="Disordered" evidence="1">
    <location>
        <begin position="294"/>
        <end position="358"/>
    </location>
</feature>
<keyword evidence="3" id="KW-1185">Reference proteome</keyword>
<dbReference type="Proteomes" id="UP001219355">
    <property type="component" value="Chromosome 3"/>
</dbReference>
<evidence type="ECO:0000313" key="3">
    <source>
        <dbReference type="Proteomes" id="UP001219355"/>
    </source>
</evidence>
<accession>A0AAF0IK49</accession>
<evidence type="ECO:0000256" key="1">
    <source>
        <dbReference type="SAM" id="MobiDB-lite"/>
    </source>
</evidence>
<reference evidence="2" key="1">
    <citation type="submission" date="2023-03" db="EMBL/GenBank/DDBJ databases">
        <title>Emydomyces testavorans Genome Sequence.</title>
        <authorList>
            <person name="Hoyer L."/>
        </authorList>
    </citation>
    <scope>NUCLEOTIDE SEQUENCE</scope>
    <source>
        <strain evidence="2">16-2883</strain>
    </source>
</reference>
<dbReference type="AlphaFoldDB" id="A0AAF0IK49"/>
<feature type="region of interest" description="Disordered" evidence="1">
    <location>
        <begin position="1"/>
        <end position="65"/>
    </location>
</feature>
<proteinExistence type="predicted"/>
<organism evidence="2 3">
    <name type="scientific">Emydomyces testavorans</name>
    <dbReference type="NCBI Taxonomy" id="2070801"/>
    <lineage>
        <taxon>Eukaryota</taxon>
        <taxon>Fungi</taxon>
        <taxon>Dikarya</taxon>
        <taxon>Ascomycota</taxon>
        <taxon>Pezizomycotina</taxon>
        <taxon>Eurotiomycetes</taxon>
        <taxon>Eurotiomycetidae</taxon>
        <taxon>Onygenales</taxon>
        <taxon>Nannizziopsiaceae</taxon>
        <taxon>Emydomyces</taxon>
    </lineage>
</organism>
<gene>
    <name evidence="2" type="ORF">PRK78_005021</name>
</gene>
<name>A0AAF0IK49_9EURO</name>
<feature type="region of interest" description="Disordered" evidence="1">
    <location>
        <begin position="210"/>
        <end position="230"/>
    </location>
</feature>
<protein>
    <submittedName>
        <fullName evidence="2">Uncharacterized protein</fullName>
    </submittedName>
</protein>
<evidence type="ECO:0000313" key="2">
    <source>
        <dbReference type="EMBL" id="WEW59547.1"/>
    </source>
</evidence>
<sequence>MPPMIIESSSSSFSSTRPTHLHRRTEAKHRNEGSPSSWPVRVRDSLFNRPAAKAKRKSYSRGDDSLMDRAAALPRQVKPKNGNPLESKINKGKNKVDTVEKTQQGQHEDLASDVGTVKRNPKCETLSDVDNLLSIPGTWVDRNNHIRTVSRDDYLTARGANPRTGVISPSIASCSQHSNSVCCHGERYENKDRKMDKKWRLKGDQWISLDKNEKTPLPSPSPGKSDDNFVSDIEGRARSYIRRLQQRGVRHSQVGDQFVVNMPSAKEPCPPSMTTHQILEFQKAVDRIHKIGEKFLDPNSPPTPPEPVQDGPSTPPRKLSRTRAVHSRGHPMIRVEGSPRCVRGPTDTKKRQGSTSEQKHFLGISKVRGIQNLDGLSFPSAQWMTAMLSETDLEQGISPVTKQRQIENMATTQHQYSGVCPGSLLERRGKMSLSLNPLQIAMPLLCPSTTPQEPAFTIITTMTNTPTQSPHHHQRLEPDGDINLDLAKDRERRCASASLISRSSPAAGFVAVDRAEDMWNTENKILGPAMDVYMEGSIQTPAIQNHDTKSKNAACFRDHRSRAFVFLIVRRAIEISMQCLALMLELCKHLVASTSKSDLRTINPAASDTMQHLIDFISLVLMAYAIWKTLVCIVNLVIYAIVQYGGYMGALVLLFNWMSRSTSSAVISP</sequence>